<evidence type="ECO:0000256" key="3">
    <source>
        <dbReference type="ARBA" id="ARBA00022898"/>
    </source>
</evidence>
<organism evidence="6 7">
    <name type="scientific">Aerococcus viridans</name>
    <dbReference type="NCBI Taxonomy" id="1377"/>
    <lineage>
        <taxon>Bacteria</taxon>
        <taxon>Bacillati</taxon>
        <taxon>Bacillota</taxon>
        <taxon>Bacilli</taxon>
        <taxon>Lactobacillales</taxon>
        <taxon>Aerococcaceae</taxon>
        <taxon>Aerococcus</taxon>
    </lineage>
</organism>
<dbReference type="Proteomes" id="UP000066986">
    <property type="component" value="Chromosome"/>
</dbReference>
<dbReference type="Pfam" id="PF01053">
    <property type="entry name" value="Cys_Met_Meta_PP"/>
    <property type="match status" value="1"/>
</dbReference>
<reference evidence="7" key="2">
    <citation type="submission" date="2016-01" db="EMBL/GenBank/DDBJ databases">
        <title>Six Aerococcus type strain genome sequencing and assembly using PacBio and Illumina Hiseq.</title>
        <authorList>
            <person name="Carkaci D."/>
            <person name="Dargis R."/>
            <person name="Nielsen X.C."/>
            <person name="Skovgaard O."/>
            <person name="Fuursted K."/>
            <person name="Christensen J.J."/>
        </authorList>
    </citation>
    <scope>NUCLEOTIDE SEQUENCE [LARGE SCALE GENOMIC DNA]</scope>
    <source>
        <strain evidence="7">CCUG4311</strain>
    </source>
</reference>
<dbReference type="RefSeq" id="WP_003142380.1">
    <property type="nucleotide sequence ID" value="NZ_CP014164.1"/>
</dbReference>
<comment type="cofactor">
    <cofactor evidence="1 5">
        <name>pyridoxal 5'-phosphate</name>
        <dbReference type="ChEBI" id="CHEBI:597326"/>
    </cofactor>
</comment>
<dbReference type="GO" id="GO:0030170">
    <property type="term" value="F:pyridoxal phosphate binding"/>
    <property type="evidence" value="ECO:0007669"/>
    <property type="project" value="InterPro"/>
</dbReference>
<evidence type="ECO:0000256" key="4">
    <source>
        <dbReference type="PIRSR" id="PIRSR001434-2"/>
    </source>
</evidence>
<dbReference type="PROSITE" id="PS00868">
    <property type="entry name" value="CYS_MET_METAB_PP"/>
    <property type="match status" value="1"/>
</dbReference>
<evidence type="ECO:0000256" key="1">
    <source>
        <dbReference type="ARBA" id="ARBA00001933"/>
    </source>
</evidence>
<dbReference type="InterPro" id="IPR054542">
    <property type="entry name" value="Cys_met_metab_PP"/>
</dbReference>
<dbReference type="PANTHER" id="PTHR11808:SF90">
    <property type="entry name" value="CYSTATHIONINE GAMMA-SYNTHASE"/>
    <property type="match status" value="1"/>
</dbReference>
<evidence type="ECO:0000256" key="5">
    <source>
        <dbReference type="RuleBase" id="RU362118"/>
    </source>
</evidence>
<protein>
    <submittedName>
        <fullName evidence="6">Cystathionine gamma-synthase</fullName>
    </submittedName>
</protein>
<dbReference type="InterPro" id="IPR000277">
    <property type="entry name" value="Cys/Met-Metab_PyrdxlP-dep_enz"/>
</dbReference>
<dbReference type="AlphaFoldDB" id="A0AAU8U492"/>
<gene>
    <name evidence="6" type="ORF">AWM76_00015</name>
</gene>
<dbReference type="EMBL" id="CP014164">
    <property type="protein sequence ID" value="AMC00078.1"/>
    <property type="molecule type" value="Genomic_DNA"/>
</dbReference>
<dbReference type="GO" id="GO:0005737">
    <property type="term" value="C:cytoplasm"/>
    <property type="evidence" value="ECO:0007669"/>
    <property type="project" value="TreeGrafter"/>
</dbReference>
<dbReference type="Gene3D" id="3.90.1150.10">
    <property type="entry name" value="Aspartate Aminotransferase, domain 1"/>
    <property type="match status" value="2"/>
</dbReference>
<sequence>MTMTERHIETLLAQIGNRSDKAYGAINTPLYFSTAYKHPGLGESTGYDYTRTANPTRDVLQEAIAVLEYGEQGFATSSGMAAIQLVIEGLLSHGDTVVTLQDLYGGSYRYFHHMEEKGFCNFTYCLTEDEVYAEIEKGPKLVFIETPTNPMMVEFDIAEISKRAHVVGAVVVVDNTFYTPLIQRPLEEGADVVIHSATKYIGGHNDVLGGLVASKGQDINEKLAFQLNTTGATLDPFACWLIVRGLKTLAVRLQQHEKNAKALVEALENHPAIEKVYYSGRGGMVSFAVKDAGIIRDALNSLKIFTFAESLGGVESLITYPETQTHADIPTELRAQYGLTDKVLRISTGIENSDDLVADINQAFNVKKSDYL</sequence>
<reference evidence="6 7" key="1">
    <citation type="journal article" date="2016" name="Genome Announc.">
        <title>Complete Genome Sequences of Aerococcus christensenii CCUG 28831T, Aerococcus sanguinicola CCUG 43001T, Aerococcus urinae CCUG 36881T, Aerococcus urinaeequi CCUG 28094T, Aerococcus urinaehominis CCUG 42038 BT, and Aerococcus viridans CCUG 4311T.</title>
        <authorList>
            <person name="Carkaci D."/>
            <person name="Dargis R."/>
            <person name="Nielsen X.C."/>
            <person name="Skovgaard O."/>
            <person name="Fuursted K."/>
            <person name="Christensen J.J."/>
        </authorList>
    </citation>
    <scope>NUCLEOTIDE SEQUENCE [LARGE SCALE GENOMIC DNA]</scope>
    <source>
        <strain evidence="6 7">CCUG4311</strain>
    </source>
</reference>
<dbReference type="FunFam" id="3.90.1150.10:FF:000070">
    <property type="entry name" value="Putative cystathionine gamma-synthase"/>
    <property type="match status" value="1"/>
</dbReference>
<dbReference type="FunFam" id="3.40.640.10:FF:000009">
    <property type="entry name" value="Cystathionine gamma-synthase homolog"/>
    <property type="match status" value="1"/>
</dbReference>
<name>A0AAU8U492_9LACT</name>
<dbReference type="GO" id="GO:0016846">
    <property type="term" value="F:carbon-sulfur lyase activity"/>
    <property type="evidence" value="ECO:0007669"/>
    <property type="project" value="TreeGrafter"/>
</dbReference>
<keyword evidence="3 4" id="KW-0663">Pyridoxal phosphate</keyword>
<dbReference type="KEGG" id="avs:AWM76_00015"/>
<dbReference type="InterPro" id="IPR015424">
    <property type="entry name" value="PyrdxlP-dep_Trfase"/>
</dbReference>
<dbReference type="GeneID" id="32029294"/>
<evidence type="ECO:0000256" key="2">
    <source>
        <dbReference type="ARBA" id="ARBA00009077"/>
    </source>
</evidence>
<dbReference type="PANTHER" id="PTHR11808">
    <property type="entry name" value="TRANS-SULFURATION ENZYME FAMILY MEMBER"/>
    <property type="match status" value="1"/>
</dbReference>
<dbReference type="SUPFAM" id="SSF53383">
    <property type="entry name" value="PLP-dependent transferases"/>
    <property type="match status" value="1"/>
</dbReference>
<dbReference type="CDD" id="cd00614">
    <property type="entry name" value="CGS_like"/>
    <property type="match status" value="1"/>
</dbReference>
<dbReference type="Gene3D" id="3.40.640.10">
    <property type="entry name" value="Type I PLP-dependent aspartate aminotransferase-like (Major domain)"/>
    <property type="match status" value="1"/>
</dbReference>
<comment type="similarity">
    <text evidence="2 5">Belongs to the trans-sulfuration enzymes family.</text>
</comment>
<evidence type="ECO:0000313" key="6">
    <source>
        <dbReference type="EMBL" id="AMC00078.1"/>
    </source>
</evidence>
<evidence type="ECO:0000313" key="7">
    <source>
        <dbReference type="Proteomes" id="UP000066986"/>
    </source>
</evidence>
<accession>A0AAU8U492</accession>
<dbReference type="GO" id="GO:0019346">
    <property type="term" value="P:transsulfuration"/>
    <property type="evidence" value="ECO:0007669"/>
    <property type="project" value="InterPro"/>
</dbReference>
<feature type="modified residue" description="N6-(pyridoxal phosphate)lysine" evidence="4">
    <location>
        <position position="199"/>
    </location>
</feature>
<dbReference type="InterPro" id="IPR015421">
    <property type="entry name" value="PyrdxlP-dep_Trfase_major"/>
</dbReference>
<dbReference type="InterPro" id="IPR015422">
    <property type="entry name" value="PyrdxlP-dep_Trfase_small"/>
</dbReference>
<dbReference type="PIRSF" id="PIRSF001434">
    <property type="entry name" value="CGS"/>
    <property type="match status" value="1"/>
</dbReference>
<proteinExistence type="inferred from homology"/>